<feature type="compositionally biased region" description="Pro residues" evidence="1">
    <location>
        <begin position="606"/>
        <end position="616"/>
    </location>
</feature>
<feature type="region of interest" description="Disordered" evidence="1">
    <location>
        <begin position="781"/>
        <end position="873"/>
    </location>
</feature>
<dbReference type="VEuPathDB" id="PlasmoDB:PVPCR_1104720"/>
<dbReference type="VEuPathDB" id="PlasmoDB:PVPCR_0100130"/>
<keyword evidence="2" id="KW-0472">Membrane</keyword>
<evidence type="ECO:0000313" key="4">
    <source>
        <dbReference type="Proteomes" id="UP000515697"/>
    </source>
</evidence>
<feature type="compositionally biased region" description="Low complexity" evidence="1">
    <location>
        <begin position="349"/>
        <end position="367"/>
    </location>
</feature>
<feature type="compositionally biased region" description="Pro residues" evidence="1">
    <location>
        <begin position="571"/>
        <end position="596"/>
    </location>
</feature>
<organism evidence="3 4">
    <name type="scientific">Plasmodium vinckei</name>
    <dbReference type="NCBI Taxonomy" id="5860"/>
    <lineage>
        <taxon>Eukaryota</taxon>
        <taxon>Sar</taxon>
        <taxon>Alveolata</taxon>
        <taxon>Apicomplexa</taxon>
        <taxon>Aconoidasida</taxon>
        <taxon>Haemosporida</taxon>
        <taxon>Plasmodiidae</taxon>
        <taxon>Plasmodium</taxon>
        <taxon>Plasmodium (Vinckeia)</taxon>
    </lineage>
</organism>
<proteinExistence type="predicted"/>
<dbReference type="VEuPathDB" id="PlasmoDB:PVPCR_1204850"/>
<dbReference type="VEuPathDB" id="PlasmoDB:PVVCY_0502570"/>
<feature type="transmembrane region" description="Helical" evidence="2">
    <location>
        <begin position="931"/>
        <end position="952"/>
    </location>
</feature>
<dbReference type="VEuPathDB" id="PlasmoDB:PVLDE_0100150"/>
<feature type="transmembrane region" description="Helical" evidence="2">
    <location>
        <begin position="1011"/>
        <end position="1031"/>
    </location>
</feature>
<feature type="region of interest" description="Disordered" evidence="1">
    <location>
        <begin position="268"/>
        <end position="720"/>
    </location>
</feature>
<feature type="compositionally biased region" description="Gly residues" evidence="1">
    <location>
        <begin position="473"/>
        <end position="483"/>
    </location>
</feature>
<keyword evidence="2" id="KW-1133">Transmembrane helix</keyword>
<protein>
    <submittedName>
        <fullName evidence="3">PIR protein CIR protein</fullName>
    </submittedName>
</protein>
<dbReference type="VEuPathDB" id="PlasmoDB:PVSEL_0602940"/>
<feature type="compositionally biased region" description="Low complexity" evidence="1">
    <location>
        <begin position="846"/>
        <end position="866"/>
    </location>
</feature>
<feature type="compositionally biased region" description="Polar residues" evidence="1">
    <location>
        <begin position="644"/>
        <end position="666"/>
    </location>
</feature>
<evidence type="ECO:0000313" key="3">
    <source>
        <dbReference type="EMBL" id="CAD2100710.1"/>
    </source>
</evidence>
<dbReference type="EMBL" id="LR865427">
    <property type="protein sequence ID" value="CAD2100710.1"/>
    <property type="molecule type" value="Genomic_DNA"/>
</dbReference>
<dbReference type="VEuPathDB" id="PlasmoDB:PVVCY_0101560"/>
<feature type="compositionally biased region" description="Low complexity" evidence="1">
    <location>
        <begin position="698"/>
        <end position="708"/>
    </location>
</feature>
<feature type="compositionally biased region" description="Low complexity" evidence="1">
    <location>
        <begin position="789"/>
        <end position="799"/>
    </location>
</feature>
<feature type="compositionally biased region" description="Gly residues" evidence="1">
    <location>
        <begin position="511"/>
        <end position="527"/>
    </location>
</feature>
<feature type="compositionally biased region" description="Pro residues" evidence="1">
    <location>
        <begin position="314"/>
        <end position="330"/>
    </location>
</feature>
<feature type="compositionally biased region" description="Low complexity" evidence="1">
    <location>
        <begin position="617"/>
        <end position="630"/>
    </location>
</feature>
<dbReference type="VEuPathDB" id="PlasmoDB:PVVCY_0402110"/>
<feature type="compositionally biased region" description="Pro residues" evidence="1">
    <location>
        <begin position="812"/>
        <end position="845"/>
    </location>
</feature>
<dbReference type="VEuPathDB" id="PlasmoDB:PVBDA_0101560"/>
<reference evidence="3 4" key="1">
    <citation type="submission" date="2020-08" db="EMBL/GenBank/DDBJ databases">
        <authorList>
            <person name="Ramaprasad A."/>
        </authorList>
    </citation>
    <scope>NUCLEOTIDE SEQUENCE [LARGE SCALE GENOMIC DNA]</scope>
</reference>
<name>A0A6V7SPD3_PLAVN</name>
<feature type="compositionally biased region" description="Polar residues" evidence="1">
    <location>
        <begin position="431"/>
        <end position="449"/>
    </location>
</feature>
<dbReference type="Proteomes" id="UP000515697">
    <property type="component" value="Chromosome PVSEL_06"/>
</dbReference>
<dbReference type="VEuPathDB" id="PlasmoDB:PVLDE_0502590"/>
<keyword evidence="2" id="KW-0812">Transmembrane</keyword>
<dbReference type="AlphaFoldDB" id="A0A6V7SPD3"/>
<evidence type="ECO:0000256" key="1">
    <source>
        <dbReference type="SAM" id="MobiDB-lite"/>
    </source>
</evidence>
<feature type="compositionally biased region" description="Low complexity" evidence="1">
    <location>
        <begin position="557"/>
        <end position="570"/>
    </location>
</feature>
<dbReference type="VEuPathDB" id="PlasmoDB:PVBDA_1406930"/>
<feature type="compositionally biased region" description="Polar residues" evidence="1">
    <location>
        <begin position="370"/>
        <end position="392"/>
    </location>
</feature>
<dbReference type="VEuPathDB" id="PlasmoDB:PVVCY_1000030"/>
<dbReference type="VEuPathDB" id="PlasmoDB:PVPCR_1300310"/>
<evidence type="ECO:0000256" key="2">
    <source>
        <dbReference type="SAM" id="Phobius"/>
    </source>
</evidence>
<accession>A0A6V7SPD3</accession>
<dbReference type="VEuPathDB" id="PlasmoDB:PVVCY_0803490"/>
<feature type="compositionally biased region" description="Polar residues" evidence="1">
    <location>
        <begin position="536"/>
        <end position="550"/>
    </location>
</feature>
<dbReference type="VEuPathDB" id="PlasmoDB:PVPCR_0600150"/>
<sequence>MDDQVCDFLYEVDEIFNNGGINVVKFNKFTKCHSYCPYENNSNKYKCTTNNDRVNALSAYLYNKISEIDKTYKQKNGFSRHIEVFTMWLGEKLFRIDKDYKATLEESYKKNLEKFMGNVNYWKDIDSNKLYKMATIKRMSDYYRLLNYICKLIIEYNKNPKSPNRQVLGRYSSQCDNFYKTIHKSINGCGPYIYFLDSLKMIFEIFRVQKIVTNNNIKESEKKLLLNRVKSLETFQGENRYLLPVNIILSFDDKECIEVKSKDEQLGEQILKNKPKGTGVTKKPDTGPQKKFSPSTPQGKPTPAKPPLTRSPERPPANPSVPKPAPAKPAPPKKEEPPKLLPPHTSGVKSTQPQPPSASSLQASQKSETSHQSGAKGSDSNKGNKVDGSNVSGGAVSRPEISGGKPKDDGQKKPNQVGTPSPGPKAGSQPKGMNNQGSGVGGTQDNANTGKGGGKDSNNTPVNKDSHSKQGGSNSGIGGGPGSVQGDQGKSPGKTSSGADGQGKSSDKTGVGAGGQGKSSGETGSGPGDHVDKGSQGISGNQVNTGSQTKHSVDPVPTQTAPAPSGTGTPPAAPPGPQKPDPKQSEPPPAVQPQPPSQSVQQSPVSQPPPVPPIPSVPSAQPQQPDSSLPPSDPHQPGSPSALPPSQNDPSLQTPQAGGPSNQNGPKDSDNSKGNKNGASDNTGGSSSGSKDPGGGPSDPASSTSGGSFDLGSSFHGFLLNGMDKFNKASQFIEKSRQTFEDAKDKISGAYNSAVDNLKSVYNASNGYFNSVISNITSQLNQVDPSPISGGNQTGPSNPSGGGNSHNQLQSPQPPSTTDPTDPSNPPTPPPPTKDPAPTTPPTTPIDPTSQKQSSPQQQPITSQPPQVDPFIHKTPGKAIAQLTKSLSSDLILKKPWNIFPTTWNGSGGCKPEIKFINTTLVCCTSEQCSLTGILITLVLIPIILSIAYKYLSFGSSKKSEKKNMKRVIKLVDGNRKTKIIISSYDNKKDLKPVINSVGRKKDSLLNMYKLIRADPMPFINLFFLLIFFVYKRKRDTIE</sequence>
<gene>
    <name evidence="3" type="ORF">PVSEL_0602940</name>
</gene>